<name>A0A9X8ZDZ0_9BACI</name>
<accession>A0A9X8ZDZ0</accession>
<protein>
    <submittedName>
        <fullName evidence="1">Uncharacterized protein</fullName>
    </submittedName>
</protein>
<sequence>MSYLGKYLKMPPTIEKLHKLEKEIEKEGHSLSDLSLYLEFDFSPYENTMMSLHLLVQALTAYISDF</sequence>
<proteinExistence type="predicted"/>
<comment type="caution">
    <text evidence="1">The sequence shown here is derived from an EMBL/GenBank/DDBJ whole genome shotgun (WGS) entry which is preliminary data.</text>
</comment>
<gene>
    <name evidence="1" type="ORF">FC678_20760</name>
</gene>
<evidence type="ECO:0000313" key="2">
    <source>
        <dbReference type="Proteomes" id="UP000309170"/>
    </source>
</evidence>
<dbReference type="EMBL" id="SZNT01000393">
    <property type="protein sequence ID" value="TKH08269.1"/>
    <property type="molecule type" value="Genomic_DNA"/>
</dbReference>
<evidence type="ECO:0000313" key="1">
    <source>
        <dbReference type="EMBL" id="TKH08269.1"/>
    </source>
</evidence>
<reference evidence="1 2" key="1">
    <citation type="journal article" date="2019" name="Environ. Microbiol.">
        <title>An active ?-lactamase is a part of an orchestrated cell wall stress resistance network of Bacillus subtilis and related rhizosphere species.</title>
        <authorList>
            <person name="Bucher T."/>
            <person name="Keren-Paz A."/>
            <person name="Hausser J."/>
            <person name="Olender T."/>
            <person name="Cytryn E."/>
            <person name="Kolodkin-Gal I."/>
        </authorList>
    </citation>
    <scope>NUCLEOTIDE SEQUENCE [LARGE SCALE GENOMIC DNA]</scope>
    <source>
        <strain evidence="1 2">I4</strain>
    </source>
</reference>
<organism evidence="1 2">
    <name type="scientific">Peribacillus simplex</name>
    <dbReference type="NCBI Taxonomy" id="1478"/>
    <lineage>
        <taxon>Bacteria</taxon>
        <taxon>Bacillati</taxon>
        <taxon>Bacillota</taxon>
        <taxon>Bacilli</taxon>
        <taxon>Bacillales</taxon>
        <taxon>Bacillaceae</taxon>
        <taxon>Peribacillus</taxon>
    </lineage>
</organism>
<dbReference type="AlphaFoldDB" id="A0A9X8ZDZ0"/>
<dbReference type="RefSeq" id="WP_137024304.1">
    <property type="nucleotide sequence ID" value="NZ_SZNT01000393.1"/>
</dbReference>
<dbReference type="Proteomes" id="UP000309170">
    <property type="component" value="Unassembled WGS sequence"/>
</dbReference>